<dbReference type="GO" id="GO:0005524">
    <property type="term" value="F:ATP binding"/>
    <property type="evidence" value="ECO:0007669"/>
    <property type="project" value="UniProtKB-KW"/>
</dbReference>
<dbReference type="CDD" id="cd03214">
    <property type="entry name" value="ABC_Iron-Siderophores_B12_Hemin"/>
    <property type="match status" value="1"/>
</dbReference>
<dbReference type="PANTHER" id="PTHR42794:SF1">
    <property type="entry name" value="HEMIN IMPORT ATP-BINDING PROTEIN HMUV"/>
    <property type="match status" value="1"/>
</dbReference>
<comment type="function">
    <text evidence="5">Part of the ABC transporter complex HmuTUV involved in hemin import. Responsible for energy coupling to the transport system.</text>
</comment>
<evidence type="ECO:0000313" key="7">
    <source>
        <dbReference type="EMBL" id="SEB10995.1"/>
    </source>
</evidence>
<evidence type="ECO:0000259" key="6">
    <source>
        <dbReference type="PROSITE" id="PS50893"/>
    </source>
</evidence>
<reference evidence="8" key="1">
    <citation type="submission" date="2016-10" db="EMBL/GenBank/DDBJ databases">
        <authorList>
            <person name="Varghese N."/>
            <person name="Submissions S."/>
        </authorList>
    </citation>
    <scope>NUCLEOTIDE SEQUENCE [LARGE SCALE GENOMIC DNA]</scope>
    <source>
        <strain evidence="8">DSM 11526</strain>
    </source>
</reference>
<evidence type="ECO:0000313" key="8">
    <source>
        <dbReference type="Proteomes" id="UP000242469"/>
    </source>
</evidence>
<keyword evidence="3 7" id="KW-0067">ATP-binding</keyword>
<dbReference type="InterPro" id="IPR003593">
    <property type="entry name" value="AAA+_ATPase"/>
</dbReference>
<dbReference type="Proteomes" id="UP000242469">
    <property type="component" value="Unassembled WGS sequence"/>
</dbReference>
<keyword evidence="2" id="KW-0547">Nucleotide-binding</keyword>
<dbReference type="STRING" id="1122198.SAMN02745729_11837"/>
<dbReference type="InterPro" id="IPR017871">
    <property type="entry name" value="ABC_transporter-like_CS"/>
</dbReference>
<dbReference type="GO" id="GO:0016887">
    <property type="term" value="F:ATP hydrolysis activity"/>
    <property type="evidence" value="ECO:0007669"/>
    <property type="project" value="InterPro"/>
</dbReference>
<evidence type="ECO:0000256" key="1">
    <source>
        <dbReference type="ARBA" id="ARBA00022448"/>
    </source>
</evidence>
<dbReference type="AlphaFoldDB" id="A0A1H4GN19"/>
<accession>A0A1H4GN19</accession>
<dbReference type="Pfam" id="PF00005">
    <property type="entry name" value="ABC_tran"/>
    <property type="match status" value="1"/>
</dbReference>
<dbReference type="Gene3D" id="3.40.50.300">
    <property type="entry name" value="P-loop containing nucleotide triphosphate hydrolases"/>
    <property type="match status" value="1"/>
</dbReference>
<keyword evidence="1" id="KW-0813">Transport</keyword>
<evidence type="ECO:0000256" key="3">
    <source>
        <dbReference type="ARBA" id="ARBA00022840"/>
    </source>
</evidence>
<dbReference type="PROSITE" id="PS00211">
    <property type="entry name" value="ABC_TRANSPORTER_1"/>
    <property type="match status" value="1"/>
</dbReference>
<evidence type="ECO:0000256" key="4">
    <source>
        <dbReference type="ARBA" id="ARBA00022967"/>
    </source>
</evidence>
<gene>
    <name evidence="7" type="ORF">SAMN02745729_11837</name>
</gene>
<dbReference type="InterPro" id="IPR003439">
    <property type="entry name" value="ABC_transporter-like_ATP-bd"/>
</dbReference>
<dbReference type="InterPro" id="IPR027417">
    <property type="entry name" value="P-loop_NTPase"/>
</dbReference>
<name>A0A1H4GN19_9GAMM</name>
<dbReference type="OrthoDB" id="6461291at2"/>
<proteinExistence type="predicted"/>
<keyword evidence="4" id="KW-1278">Translocase</keyword>
<dbReference type="PANTHER" id="PTHR42794">
    <property type="entry name" value="HEMIN IMPORT ATP-BINDING PROTEIN HMUV"/>
    <property type="match status" value="1"/>
</dbReference>
<dbReference type="SMART" id="SM00382">
    <property type="entry name" value="AAA"/>
    <property type="match status" value="1"/>
</dbReference>
<organism evidence="7 8">
    <name type="scientific">Marinobacterium iners DSM 11526</name>
    <dbReference type="NCBI Taxonomy" id="1122198"/>
    <lineage>
        <taxon>Bacteria</taxon>
        <taxon>Pseudomonadati</taxon>
        <taxon>Pseudomonadota</taxon>
        <taxon>Gammaproteobacteria</taxon>
        <taxon>Oceanospirillales</taxon>
        <taxon>Oceanospirillaceae</taxon>
        <taxon>Marinobacterium</taxon>
    </lineage>
</organism>
<sequence length="247" mass="26988">MDLIRVEALSLAQRLVSVSLDLQPGELLGIIGPNGAGKSSLLESLAGIQPCSGVISFEGNNLSTFEPLERARKIAFLPQRSMAAWTLSVRDVIALGRLPWGDESAQIIDQAARSTGVDEWLNVPVDQLSGGEQARVWLARLLAGEPRVILADEPLASLDLYYQQQVLKLLRNYTSRERAVILSLHDLSLAAAWCDRLVLMDAGRVIAVGTPQAVLTTENLRQVFRVEAEIDFSAAVPLLRMQGREPI</sequence>
<evidence type="ECO:0000256" key="5">
    <source>
        <dbReference type="ARBA" id="ARBA00037066"/>
    </source>
</evidence>
<feature type="domain" description="ABC transporter" evidence="6">
    <location>
        <begin position="4"/>
        <end position="227"/>
    </location>
</feature>
<protein>
    <submittedName>
        <fullName evidence="7">Iron complex transport system ATP-binding protein</fullName>
    </submittedName>
</protein>
<keyword evidence="8" id="KW-1185">Reference proteome</keyword>
<dbReference type="PROSITE" id="PS50893">
    <property type="entry name" value="ABC_TRANSPORTER_2"/>
    <property type="match status" value="1"/>
</dbReference>
<dbReference type="RefSeq" id="WP_091827710.1">
    <property type="nucleotide sequence ID" value="NZ_FNRJ01000018.1"/>
</dbReference>
<dbReference type="EMBL" id="FNRJ01000018">
    <property type="protein sequence ID" value="SEB10995.1"/>
    <property type="molecule type" value="Genomic_DNA"/>
</dbReference>
<dbReference type="SUPFAM" id="SSF52540">
    <property type="entry name" value="P-loop containing nucleoside triphosphate hydrolases"/>
    <property type="match status" value="1"/>
</dbReference>
<evidence type="ECO:0000256" key="2">
    <source>
        <dbReference type="ARBA" id="ARBA00022741"/>
    </source>
</evidence>